<name>A0A1L1PS11_HYDIT</name>
<organism evidence="2 3">
    <name type="scientific">Hydrogenophaga intermedia</name>
    <dbReference type="NCBI Taxonomy" id="65786"/>
    <lineage>
        <taxon>Bacteria</taxon>
        <taxon>Pseudomonadati</taxon>
        <taxon>Pseudomonadota</taxon>
        <taxon>Betaproteobacteria</taxon>
        <taxon>Burkholderiales</taxon>
        <taxon>Comamonadaceae</taxon>
        <taxon>Hydrogenophaga</taxon>
    </lineage>
</organism>
<dbReference type="Gene3D" id="3.10.180.10">
    <property type="entry name" value="2,3-Dihydroxybiphenyl 1,2-Dioxygenase, domain 1"/>
    <property type="match status" value="1"/>
</dbReference>
<dbReference type="PROSITE" id="PS51819">
    <property type="entry name" value="VOC"/>
    <property type="match status" value="1"/>
</dbReference>
<reference evidence="3" key="1">
    <citation type="submission" date="2014-02" db="EMBL/GenBank/DDBJ databases">
        <authorList>
            <person name="Gan H."/>
        </authorList>
    </citation>
    <scope>NUCLEOTIDE SEQUENCE [LARGE SCALE GENOMIC DNA]</scope>
    <source>
        <strain evidence="3">S1</strain>
    </source>
</reference>
<dbReference type="SUPFAM" id="SSF54593">
    <property type="entry name" value="Glyoxalase/Bleomycin resistance protein/Dihydroxybiphenyl dioxygenase"/>
    <property type="match status" value="1"/>
</dbReference>
<accession>A0A1L1PS11</accession>
<dbReference type="Pfam" id="PF22677">
    <property type="entry name" value="Ble-like_N"/>
    <property type="match status" value="1"/>
</dbReference>
<protein>
    <submittedName>
        <fullName evidence="2">Glyoxalase/bleomycin resistance protein/dioxygenase</fullName>
    </submittedName>
</protein>
<dbReference type="PANTHER" id="PTHR36503">
    <property type="entry name" value="BLR2520 PROTEIN"/>
    <property type="match status" value="1"/>
</dbReference>
<dbReference type="RefSeq" id="WP_009519736.1">
    <property type="nucleotide sequence ID" value="NZ_CCAE010000030.1"/>
</dbReference>
<keyword evidence="2" id="KW-0560">Oxidoreductase</keyword>
<evidence type="ECO:0000259" key="1">
    <source>
        <dbReference type="PROSITE" id="PS51819"/>
    </source>
</evidence>
<reference evidence="3" key="2">
    <citation type="submission" date="2014-11" db="EMBL/GenBank/DDBJ databases">
        <title>Draft genome sequence of Hydrogenophaga intermedia S1.</title>
        <authorList>
            <person name="Gan H.M."/>
            <person name="Chew T.H."/>
            <person name="Stolz A."/>
        </authorList>
    </citation>
    <scope>NUCLEOTIDE SEQUENCE [LARGE SCALE GENOMIC DNA]</scope>
    <source>
        <strain evidence="3">S1</strain>
    </source>
</reference>
<dbReference type="PANTHER" id="PTHR36503:SF2">
    <property type="entry name" value="BLR2408 PROTEIN"/>
    <property type="match status" value="1"/>
</dbReference>
<feature type="domain" description="VOC" evidence="1">
    <location>
        <begin position="3"/>
        <end position="127"/>
    </location>
</feature>
<dbReference type="Proteomes" id="UP000028878">
    <property type="component" value="Unassembled WGS sequence"/>
</dbReference>
<gene>
    <name evidence="2" type="ORF">BN948_03272</name>
</gene>
<dbReference type="AlphaFoldDB" id="A0A1L1PS11"/>
<dbReference type="InterPro" id="IPR037523">
    <property type="entry name" value="VOC_core"/>
</dbReference>
<dbReference type="InterPro" id="IPR053863">
    <property type="entry name" value="Glyoxy/Ble-like_N"/>
</dbReference>
<dbReference type="GO" id="GO:0051213">
    <property type="term" value="F:dioxygenase activity"/>
    <property type="evidence" value="ECO:0007669"/>
    <property type="project" value="UniProtKB-KW"/>
</dbReference>
<keyword evidence="3" id="KW-1185">Reference proteome</keyword>
<sequence>MPSQIFVNLPVADLPRARAFYTGLGFTLNPQFSNDEGACIVISEHIYVMLLVRPYFQTFTHLPVAEPSKATAMLNALSCENRAEVESFVAKALAVGGSTPNPAKDMGFMYQHGFADPDGHQWEVFYMDEAAFAQQARQDEQA</sequence>
<dbReference type="InterPro" id="IPR029068">
    <property type="entry name" value="Glyas_Bleomycin-R_OHBP_Dase"/>
</dbReference>
<keyword evidence="2" id="KW-0223">Dioxygenase</keyword>
<dbReference type="EMBL" id="CCAE010000030">
    <property type="protein sequence ID" value="CDN88836.1"/>
    <property type="molecule type" value="Genomic_DNA"/>
</dbReference>
<proteinExistence type="predicted"/>
<evidence type="ECO:0000313" key="2">
    <source>
        <dbReference type="EMBL" id="CDN88836.1"/>
    </source>
</evidence>
<evidence type="ECO:0000313" key="3">
    <source>
        <dbReference type="Proteomes" id="UP000028878"/>
    </source>
</evidence>